<protein>
    <recommendedName>
        <fullName evidence="7">Adenylate cyclase</fullName>
    </recommendedName>
</protein>
<dbReference type="InterPro" id="IPR001054">
    <property type="entry name" value="A/G_cyclase"/>
</dbReference>
<dbReference type="Proteomes" id="UP000235005">
    <property type="component" value="Unassembled WGS sequence"/>
</dbReference>
<keyword evidence="6" id="KW-1185">Reference proteome</keyword>
<dbReference type="EMBL" id="PKUS01000001">
    <property type="protein sequence ID" value="PLW70602.1"/>
    <property type="molecule type" value="Genomic_DNA"/>
</dbReference>
<dbReference type="SUPFAM" id="SSF55073">
    <property type="entry name" value="Nucleotide cyclase"/>
    <property type="match status" value="1"/>
</dbReference>
<dbReference type="Pfam" id="PF13191">
    <property type="entry name" value="AAA_16"/>
    <property type="match status" value="1"/>
</dbReference>
<dbReference type="Pfam" id="PF07647">
    <property type="entry name" value="SAM_2"/>
    <property type="match status" value="1"/>
</dbReference>
<evidence type="ECO:0000256" key="1">
    <source>
        <dbReference type="ARBA" id="ARBA00022741"/>
    </source>
</evidence>
<evidence type="ECO:0008006" key="7">
    <source>
        <dbReference type="Google" id="ProtNLM"/>
    </source>
</evidence>
<proteinExistence type="predicted"/>
<evidence type="ECO:0000259" key="4">
    <source>
        <dbReference type="PROSITE" id="PS50125"/>
    </source>
</evidence>
<dbReference type="Gene3D" id="3.40.50.300">
    <property type="entry name" value="P-loop containing nucleotide triphosphate hydrolases"/>
    <property type="match status" value="1"/>
</dbReference>
<dbReference type="PROSITE" id="PS50125">
    <property type="entry name" value="GUANYLATE_CYCLASE_2"/>
    <property type="match status" value="1"/>
</dbReference>
<dbReference type="GO" id="GO:0009190">
    <property type="term" value="P:cyclic nucleotide biosynthetic process"/>
    <property type="evidence" value="ECO:0007669"/>
    <property type="project" value="InterPro"/>
</dbReference>
<feature type="domain" description="Guanylate cyclase" evidence="4">
    <location>
        <begin position="79"/>
        <end position="203"/>
    </location>
</feature>
<dbReference type="InterPro" id="IPR011990">
    <property type="entry name" value="TPR-like_helical_dom_sf"/>
</dbReference>
<dbReference type="Gene3D" id="3.30.70.1230">
    <property type="entry name" value="Nucleotide cyclase"/>
    <property type="match status" value="1"/>
</dbReference>
<dbReference type="GO" id="GO:0004016">
    <property type="term" value="F:adenylate cyclase activity"/>
    <property type="evidence" value="ECO:0007669"/>
    <property type="project" value="UniProtKB-ARBA"/>
</dbReference>
<dbReference type="GO" id="GO:0005524">
    <property type="term" value="F:ATP binding"/>
    <property type="evidence" value="ECO:0007669"/>
    <property type="project" value="UniProtKB-KW"/>
</dbReference>
<dbReference type="SMART" id="SM00044">
    <property type="entry name" value="CYCc"/>
    <property type="match status" value="1"/>
</dbReference>
<dbReference type="RefSeq" id="WP_101516921.1">
    <property type="nucleotide sequence ID" value="NZ_PKUS01000001.1"/>
</dbReference>
<feature type="domain" description="SAM" evidence="3">
    <location>
        <begin position="4"/>
        <end position="67"/>
    </location>
</feature>
<keyword evidence="2" id="KW-0067">ATP-binding</keyword>
<dbReference type="SUPFAM" id="SSF47769">
    <property type="entry name" value="SAM/Pointed domain"/>
    <property type="match status" value="1"/>
</dbReference>
<gene>
    <name evidence="5" type="ORF">C0039_00260</name>
</gene>
<dbReference type="GO" id="GO:0005737">
    <property type="term" value="C:cytoplasm"/>
    <property type="evidence" value="ECO:0007669"/>
    <property type="project" value="TreeGrafter"/>
</dbReference>
<dbReference type="Gene3D" id="1.25.40.10">
    <property type="entry name" value="Tetratricopeptide repeat domain"/>
    <property type="match status" value="1"/>
</dbReference>
<dbReference type="InterPro" id="IPR027417">
    <property type="entry name" value="P-loop_NTPase"/>
</dbReference>
<dbReference type="InterPro" id="IPR013761">
    <property type="entry name" value="SAM/pointed_sf"/>
</dbReference>
<dbReference type="CDD" id="cd07302">
    <property type="entry name" value="CHD"/>
    <property type="match status" value="1"/>
</dbReference>
<organism evidence="5 6">
    <name type="scientific">Pseudohalioglobus lutimaris</name>
    <dbReference type="NCBI Taxonomy" id="1737061"/>
    <lineage>
        <taxon>Bacteria</taxon>
        <taxon>Pseudomonadati</taxon>
        <taxon>Pseudomonadota</taxon>
        <taxon>Gammaproteobacteria</taxon>
        <taxon>Cellvibrionales</taxon>
        <taxon>Halieaceae</taxon>
        <taxon>Pseudohalioglobus</taxon>
    </lineage>
</organism>
<dbReference type="SUPFAM" id="SSF52540">
    <property type="entry name" value="P-loop containing nucleoside triphosphate hydrolases"/>
    <property type="match status" value="1"/>
</dbReference>
<dbReference type="SUPFAM" id="SSF48452">
    <property type="entry name" value="TPR-like"/>
    <property type="match status" value="1"/>
</dbReference>
<dbReference type="SMART" id="SM00454">
    <property type="entry name" value="SAM"/>
    <property type="match status" value="1"/>
</dbReference>
<evidence type="ECO:0000256" key="2">
    <source>
        <dbReference type="ARBA" id="ARBA00022840"/>
    </source>
</evidence>
<dbReference type="Pfam" id="PF00211">
    <property type="entry name" value="Guanylate_cyc"/>
    <property type="match status" value="1"/>
</dbReference>
<dbReference type="CDD" id="cd09487">
    <property type="entry name" value="SAM_superfamily"/>
    <property type="match status" value="1"/>
</dbReference>
<evidence type="ECO:0000313" key="5">
    <source>
        <dbReference type="EMBL" id="PLW70602.1"/>
    </source>
</evidence>
<keyword evidence="1" id="KW-0547">Nucleotide-binding</keyword>
<dbReference type="PANTHER" id="PTHR16305">
    <property type="entry name" value="TESTICULAR SOLUBLE ADENYLYL CYCLASE"/>
    <property type="match status" value="1"/>
</dbReference>
<name>A0A2N5X802_9GAMM</name>
<dbReference type="GO" id="GO:0035556">
    <property type="term" value="P:intracellular signal transduction"/>
    <property type="evidence" value="ECO:0007669"/>
    <property type="project" value="InterPro"/>
</dbReference>
<dbReference type="OrthoDB" id="5712116at2"/>
<comment type="caution">
    <text evidence="5">The sequence shown here is derived from an EMBL/GenBank/DDBJ whole genome shotgun (WGS) entry which is preliminary data.</text>
</comment>
<dbReference type="InterPro" id="IPR001660">
    <property type="entry name" value="SAM"/>
</dbReference>
<dbReference type="PANTHER" id="PTHR16305:SF28">
    <property type="entry name" value="GUANYLATE CYCLASE DOMAIN-CONTAINING PROTEIN"/>
    <property type="match status" value="1"/>
</dbReference>
<sequence length="1097" mass="122274">MSDARENAVSVWLKRVGMAQFVDCFAENGIDLELLPELTSEDLKELDVHRLADRKRLLKEIRLLSVTKAQGSIQRRLLSVFFCDMVGSTARSNEIDPEQLRGEMKLYQDTVVRAVNRHGGFVARFTGDGVLAYFGWPHADEDQASQAVRAGLDAIRSLDKLKSEEEISVHCRVGIATGRVVVGGQQDLDSAFGKTPNLAARLQSLAEVDQIVIDSTTYRAIGDGFLVQYLQSAQLKGFDRPQGAWAVLEERRYVERFESRRGGRSEFVARDTELNTLNQAWERTRSGTGNVVLVRGDPGIGKSRLLKYFQEHCVPKETEILQFHCSPHHSNSAFYPVIQSFAKSAGILQGSDSDAEKLEKMLGALHPATAKNPLSISLLSNFFSIERVDDSSVASLTPKERRSETIELMVKDVLYRAGRSTVLLVMEDVHWVDPSTLEVLNAIIEDIHDTPILILVSCRPTERFKLEASTEHTELILERLDDESIGRLVQSMDAGGALSPDDINNIARRADGVPLFAEEITLAAMELGPDGQELELPESLEASLAARLDHMGNAKRVLQVASIIGREFQLCQCRALAATTESGLMDALATAIGSGLLLEDQSRDDRVFRFAHALIQDVAYNGLLKMQRRELHRRFATEVMDEAATQKSPELIAHHLTRAGETTLAIDHWKEAGSQAAAASANTEAIAHFRNGLKLIPDLPDSEHRDELEFALWVGMAMPLIVETGYTSDEVQQCINSALTVSKRIKYTPDIYSLLCSQWGFQLTVGMMEESRHTAHQFSKLADRQNDEIAKYARYRMLGASHMCQGELQQARLELSKLVADYEPEKHACLSAVYGLNLRVAGACFLSEVLWLLGFVEEAKQSCANALKEAREINHLQSHAISLHFCGLVAFLNRDRESVREYTSEMLALAEKQSIGAWPTLAAAMLGWANLEEDFEGSLEKLKSGVTAATELGVAMFIPFFYCRIAEVLLTRARFDECETYLLAAQKLMQRTGEKLFRGEMLQLMAQLKLQKNDNDPVEDIFNEALTHARGQRARSVELRIATAYARHLLGRRPEEARNILKPVLEYFDEDVQSEDILKARAVLEGTLSLSDLDVAT</sequence>
<reference evidence="5 6" key="1">
    <citation type="submission" date="2018-01" db="EMBL/GenBank/DDBJ databases">
        <title>The draft genome sequence of Halioglobus lutimaris HF004.</title>
        <authorList>
            <person name="Du Z.-J."/>
            <person name="Shi M.-J."/>
        </authorList>
    </citation>
    <scope>NUCLEOTIDE SEQUENCE [LARGE SCALE GENOMIC DNA]</scope>
    <source>
        <strain evidence="5 6">HF004</strain>
    </source>
</reference>
<dbReference type="Gene3D" id="1.10.150.50">
    <property type="entry name" value="Transcription Factor, Ets-1"/>
    <property type="match status" value="1"/>
</dbReference>
<evidence type="ECO:0000259" key="3">
    <source>
        <dbReference type="PROSITE" id="PS50105"/>
    </source>
</evidence>
<dbReference type="PROSITE" id="PS50105">
    <property type="entry name" value="SAM_DOMAIN"/>
    <property type="match status" value="1"/>
</dbReference>
<dbReference type="InterPro" id="IPR041664">
    <property type="entry name" value="AAA_16"/>
</dbReference>
<accession>A0A2N5X802</accession>
<evidence type="ECO:0000313" key="6">
    <source>
        <dbReference type="Proteomes" id="UP000235005"/>
    </source>
</evidence>
<dbReference type="AlphaFoldDB" id="A0A2N5X802"/>
<dbReference type="InterPro" id="IPR029787">
    <property type="entry name" value="Nucleotide_cyclase"/>
</dbReference>